<keyword evidence="8 15" id="KW-0472">Membrane</keyword>
<dbReference type="InterPro" id="IPR013106">
    <property type="entry name" value="Ig_V-set"/>
</dbReference>
<feature type="non-terminal residue" evidence="18">
    <location>
        <position position="226"/>
    </location>
</feature>
<dbReference type="AlphaFoldDB" id="A0A091LUE1"/>
<dbReference type="InterPro" id="IPR013783">
    <property type="entry name" value="Ig-like_fold"/>
</dbReference>
<keyword evidence="3 15" id="KW-0812">Transmembrane</keyword>
<dbReference type="SUPFAM" id="SSF48726">
    <property type="entry name" value="Immunoglobulin"/>
    <property type="match status" value="1"/>
</dbReference>
<dbReference type="InterPro" id="IPR007110">
    <property type="entry name" value="Ig-like_dom"/>
</dbReference>
<evidence type="ECO:0000313" key="19">
    <source>
        <dbReference type="Proteomes" id="UP000054116"/>
    </source>
</evidence>
<evidence type="ECO:0000256" key="15">
    <source>
        <dbReference type="SAM" id="Phobius"/>
    </source>
</evidence>
<evidence type="ECO:0000256" key="2">
    <source>
        <dbReference type="ARBA" id="ARBA00022475"/>
    </source>
</evidence>
<dbReference type="SMART" id="SM00406">
    <property type="entry name" value="IGv"/>
    <property type="match status" value="1"/>
</dbReference>
<dbReference type="GO" id="GO:0007166">
    <property type="term" value="P:cell surface receptor signaling pathway"/>
    <property type="evidence" value="ECO:0007669"/>
    <property type="project" value="TreeGrafter"/>
</dbReference>
<evidence type="ECO:0000256" key="12">
    <source>
        <dbReference type="ARBA" id="ARBA00023288"/>
    </source>
</evidence>
<dbReference type="GO" id="GO:0002456">
    <property type="term" value="P:T cell mediated immunity"/>
    <property type="evidence" value="ECO:0007669"/>
    <property type="project" value="TreeGrafter"/>
</dbReference>
<dbReference type="InterPro" id="IPR015468">
    <property type="entry name" value="CD8_asu"/>
</dbReference>
<protein>
    <submittedName>
        <fullName evidence="18">T-cell surface glycoprotein CD8 alpha chain</fullName>
    </submittedName>
</protein>
<feature type="compositionally biased region" description="Basic and acidic residues" evidence="14">
    <location>
        <begin position="165"/>
        <end position="174"/>
    </location>
</feature>
<keyword evidence="11" id="KW-0325">Glycoprotein</keyword>
<dbReference type="GO" id="GO:0009897">
    <property type="term" value="C:external side of plasma membrane"/>
    <property type="evidence" value="ECO:0007669"/>
    <property type="project" value="TreeGrafter"/>
</dbReference>
<evidence type="ECO:0000256" key="5">
    <source>
        <dbReference type="ARBA" id="ARBA00022859"/>
    </source>
</evidence>
<evidence type="ECO:0000256" key="6">
    <source>
        <dbReference type="ARBA" id="ARBA00022989"/>
    </source>
</evidence>
<keyword evidence="13" id="KW-0393">Immunoglobulin domain</keyword>
<evidence type="ECO:0000256" key="1">
    <source>
        <dbReference type="ARBA" id="ARBA00004251"/>
    </source>
</evidence>
<dbReference type="GO" id="GO:0045065">
    <property type="term" value="P:cytotoxic T cell differentiation"/>
    <property type="evidence" value="ECO:0007669"/>
    <property type="project" value="TreeGrafter"/>
</dbReference>
<dbReference type="Gene3D" id="2.60.40.10">
    <property type="entry name" value="Immunoglobulins"/>
    <property type="match status" value="1"/>
</dbReference>
<keyword evidence="4 16" id="KW-0732">Signal</keyword>
<gene>
    <name evidence="18" type="ORF">N322_00838</name>
</gene>
<evidence type="ECO:0000256" key="4">
    <source>
        <dbReference type="ARBA" id="ARBA00022729"/>
    </source>
</evidence>
<evidence type="ECO:0000256" key="9">
    <source>
        <dbReference type="ARBA" id="ARBA00023139"/>
    </source>
</evidence>
<dbReference type="PANTHER" id="PTHR10441">
    <property type="entry name" value="CD8 ALPHA CHAIN"/>
    <property type="match status" value="1"/>
</dbReference>
<evidence type="ECO:0000313" key="18">
    <source>
        <dbReference type="EMBL" id="KFP62072.1"/>
    </source>
</evidence>
<dbReference type="EMBL" id="KK508066">
    <property type="protein sequence ID" value="KFP62072.1"/>
    <property type="molecule type" value="Genomic_DNA"/>
</dbReference>
<dbReference type="FunFam" id="2.60.40.10:FF:001514">
    <property type="entry name" value="CD8 alpha chain"/>
    <property type="match status" value="1"/>
</dbReference>
<evidence type="ECO:0000256" key="8">
    <source>
        <dbReference type="ARBA" id="ARBA00023136"/>
    </source>
</evidence>
<keyword evidence="7" id="KW-1064">Adaptive immunity</keyword>
<dbReference type="PANTHER" id="PTHR10441:SF2">
    <property type="entry name" value="T-CELL SURFACE GLYCOPROTEIN CD8 ALPHA CHAIN"/>
    <property type="match status" value="1"/>
</dbReference>
<evidence type="ECO:0000256" key="10">
    <source>
        <dbReference type="ARBA" id="ARBA00023157"/>
    </source>
</evidence>
<feature type="domain" description="Ig-like" evidence="17">
    <location>
        <begin position="26"/>
        <end position="138"/>
    </location>
</feature>
<feature type="chain" id="PRO_5001876705" evidence="16">
    <location>
        <begin position="22"/>
        <end position="226"/>
    </location>
</feature>
<organism evidence="18 19">
    <name type="scientific">Cariama cristata</name>
    <name type="common">Red-legged seriema</name>
    <dbReference type="NCBI Taxonomy" id="54380"/>
    <lineage>
        <taxon>Eukaryota</taxon>
        <taxon>Metazoa</taxon>
        <taxon>Chordata</taxon>
        <taxon>Craniata</taxon>
        <taxon>Vertebrata</taxon>
        <taxon>Euteleostomi</taxon>
        <taxon>Archelosauria</taxon>
        <taxon>Archosauria</taxon>
        <taxon>Dinosauria</taxon>
        <taxon>Saurischia</taxon>
        <taxon>Theropoda</taxon>
        <taxon>Coelurosauria</taxon>
        <taxon>Aves</taxon>
        <taxon>Neognathae</taxon>
        <taxon>Neoaves</taxon>
        <taxon>Telluraves</taxon>
        <taxon>Australaves</taxon>
        <taxon>Cariamiformes</taxon>
        <taxon>Cariamidae</taxon>
        <taxon>Cariama</taxon>
    </lineage>
</organism>
<keyword evidence="9" id="KW-0564">Palmitate</keyword>
<evidence type="ECO:0000256" key="16">
    <source>
        <dbReference type="SAM" id="SignalP"/>
    </source>
</evidence>
<feature type="signal peptide" evidence="16">
    <location>
        <begin position="1"/>
        <end position="21"/>
    </location>
</feature>
<evidence type="ECO:0000256" key="14">
    <source>
        <dbReference type="SAM" id="MobiDB-lite"/>
    </source>
</evidence>
<comment type="subcellular location">
    <subcellularLocation>
        <location evidence="1">Cell membrane</location>
        <topology evidence="1">Single-pass type I membrane protein</topology>
    </subcellularLocation>
</comment>
<keyword evidence="5" id="KW-0391">Immunity</keyword>
<evidence type="ECO:0000256" key="7">
    <source>
        <dbReference type="ARBA" id="ARBA00023130"/>
    </source>
</evidence>
<accession>A0A091LUE1</accession>
<evidence type="ECO:0000256" key="11">
    <source>
        <dbReference type="ARBA" id="ARBA00023180"/>
    </source>
</evidence>
<dbReference type="Pfam" id="PF07686">
    <property type="entry name" value="V-set"/>
    <property type="match status" value="1"/>
</dbReference>
<name>A0A091LUE1_CARIC</name>
<evidence type="ECO:0000256" key="3">
    <source>
        <dbReference type="ARBA" id="ARBA00022692"/>
    </source>
</evidence>
<evidence type="ECO:0000256" key="13">
    <source>
        <dbReference type="ARBA" id="ARBA00023319"/>
    </source>
</evidence>
<feature type="transmembrane region" description="Helical" evidence="15">
    <location>
        <begin position="190"/>
        <end position="213"/>
    </location>
</feature>
<proteinExistence type="predicted"/>
<dbReference type="Proteomes" id="UP000054116">
    <property type="component" value="Unassembled WGS sequence"/>
</dbReference>
<feature type="region of interest" description="Disordered" evidence="14">
    <location>
        <begin position="155"/>
        <end position="174"/>
    </location>
</feature>
<sequence length="226" mass="25853">MAGSPALLLLLALGLCEYGHGVVRCPGIHGRKYEMRVSFHDASTTHPRLGQRLELKCQTNKEDSGIFWIRQNKDGTLHFIVFMSSLSRTTFKGNERTSTRFEARKDRSIYWLVVKSFTPQDEGNYFCLMNSNQVLYFSPGQPAFFPVTTVAAPTTPRPTTQHGITKKDPCLKTPDRETSNEKELNFFCDIFIWVPLTGACLLLLIILVVTIMLCQKTRRRRCRCKR</sequence>
<keyword evidence="10" id="KW-1015">Disulfide bond</keyword>
<dbReference type="InterPro" id="IPR036179">
    <property type="entry name" value="Ig-like_dom_sf"/>
</dbReference>
<keyword evidence="2" id="KW-1003">Cell membrane</keyword>
<reference evidence="18 19" key="1">
    <citation type="submission" date="2014-04" db="EMBL/GenBank/DDBJ databases">
        <title>Genome evolution of avian class.</title>
        <authorList>
            <person name="Zhang G."/>
            <person name="Li C."/>
        </authorList>
    </citation>
    <scope>NUCLEOTIDE SEQUENCE [LARGE SCALE GENOMIC DNA]</scope>
    <source>
        <strain evidence="18">BGI_N322</strain>
    </source>
</reference>
<keyword evidence="6 15" id="KW-1133">Transmembrane helix</keyword>
<evidence type="ECO:0000259" key="17">
    <source>
        <dbReference type="PROSITE" id="PS50835"/>
    </source>
</evidence>
<dbReference type="PROSITE" id="PS50835">
    <property type="entry name" value="IG_LIKE"/>
    <property type="match status" value="1"/>
</dbReference>
<keyword evidence="19" id="KW-1185">Reference proteome</keyword>
<keyword evidence="12" id="KW-0449">Lipoprotein</keyword>